<sequence length="330" mass="37926">MILVLFQKYSSLDIGLCLPDSTRDTPYRIWLLLLFSVFLSLLLLLTPMRMQYPTPKPIGRTVFARLRQCIWKFFYRNMADPQIFHELRRSSICGKRRWLAYGYPVDLNIYISTIEFFKLDATPPVLKSVSYYRYAAPSRHALLLCRLCHSLYRPFVLVLEQWGNGCDMEAMSASSHIPESFTGCLSDKVTAIATPTEHEDSEFLNEPNVLCHTMQFPDSSPTLYDLEVLAVLVRKENPLNHGDSISCAFFAEMIYAGLEILFDSHSLKVDPDCTPPIPPSMAASKYEPGIQAVILVFPEPREEFQEKMAMHWTIGDTLRSRHEAPLRLRF</sequence>
<evidence type="ECO:0000313" key="3">
    <source>
        <dbReference type="Proteomes" id="UP001218218"/>
    </source>
</evidence>
<name>A0AAD6ZJ02_9AGAR</name>
<keyword evidence="1" id="KW-1133">Transmembrane helix</keyword>
<evidence type="ECO:0000256" key="1">
    <source>
        <dbReference type="SAM" id="Phobius"/>
    </source>
</evidence>
<dbReference type="EMBL" id="JARIHO010000043">
    <property type="protein sequence ID" value="KAJ7325752.1"/>
    <property type="molecule type" value="Genomic_DNA"/>
</dbReference>
<organism evidence="2 3">
    <name type="scientific">Mycena albidolilacea</name>
    <dbReference type="NCBI Taxonomy" id="1033008"/>
    <lineage>
        <taxon>Eukaryota</taxon>
        <taxon>Fungi</taxon>
        <taxon>Dikarya</taxon>
        <taxon>Basidiomycota</taxon>
        <taxon>Agaricomycotina</taxon>
        <taxon>Agaricomycetes</taxon>
        <taxon>Agaricomycetidae</taxon>
        <taxon>Agaricales</taxon>
        <taxon>Marasmiineae</taxon>
        <taxon>Mycenaceae</taxon>
        <taxon>Mycena</taxon>
    </lineage>
</organism>
<proteinExistence type="predicted"/>
<evidence type="ECO:0000313" key="2">
    <source>
        <dbReference type="EMBL" id="KAJ7325752.1"/>
    </source>
</evidence>
<keyword evidence="1" id="KW-0472">Membrane</keyword>
<comment type="caution">
    <text evidence="2">The sequence shown here is derived from an EMBL/GenBank/DDBJ whole genome shotgun (WGS) entry which is preliminary data.</text>
</comment>
<accession>A0AAD6ZJ02</accession>
<protein>
    <submittedName>
        <fullName evidence="2">Uncharacterized protein</fullName>
    </submittedName>
</protein>
<reference evidence="2" key="1">
    <citation type="submission" date="2023-03" db="EMBL/GenBank/DDBJ databases">
        <title>Massive genome expansion in bonnet fungi (Mycena s.s.) driven by repeated elements and novel gene families across ecological guilds.</title>
        <authorList>
            <consortium name="Lawrence Berkeley National Laboratory"/>
            <person name="Harder C.B."/>
            <person name="Miyauchi S."/>
            <person name="Viragh M."/>
            <person name="Kuo A."/>
            <person name="Thoen E."/>
            <person name="Andreopoulos B."/>
            <person name="Lu D."/>
            <person name="Skrede I."/>
            <person name="Drula E."/>
            <person name="Henrissat B."/>
            <person name="Morin E."/>
            <person name="Kohler A."/>
            <person name="Barry K."/>
            <person name="LaButti K."/>
            <person name="Morin E."/>
            <person name="Salamov A."/>
            <person name="Lipzen A."/>
            <person name="Mereny Z."/>
            <person name="Hegedus B."/>
            <person name="Baldrian P."/>
            <person name="Stursova M."/>
            <person name="Weitz H."/>
            <person name="Taylor A."/>
            <person name="Grigoriev I.V."/>
            <person name="Nagy L.G."/>
            <person name="Martin F."/>
            <person name="Kauserud H."/>
        </authorList>
    </citation>
    <scope>NUCLEOTIDE SEQUENCE</scope>
    <source>
        <strain evidence="2">CBHHK002</strain>
    </source>
</reference>
<dbReference type="AlphaFoldDB" id="A0AAD6ZJ02"/>
<gene>
    <name evidence="2" type="ORF">DFH08DRAFT_816829</name>
</gene>
<feature type="transmembrane region" description="Helical" evidence="1">
    <location>
        <begin position="27"/>
        <end position="46"/>
    </location>
</feature>
<dbReference type="Proteomes" id="UP001218218">
    <property type="component" value="Unassembled WGS sequence"/>
</dbReference>
<keyword evidence="1" id="KW-0812">Transmembrane</keyword>
<keyword evidence="3" id="KW-1185">Reference proteome</keyword>